<accession>A0A1V0A510</accession>
<dbReference type="Pfam" id="PF01740">
    <property type="entry name" value="STAS"/>
    <property type="match status" value="1"/>
</dbReference>
<keyword evidence="5" id="KW-1185">Reference proteome</keyword>
<dbReference type="InterPro" id="IPR002645">
    <property type="entry name" value="STAS_dom"/>
</dbReference>
<dbReference type="InterPro" id="IPR003658">
    <property type="entry name" value="Anti-sigma_ant"/>
</dbReference>
<feature type="domain" description="STAS" evidence="3">
    <location>
        <begin position="9"/>
        <end position="113"/>
    </location>
</feature>
<comment type="similarity">
    <text evidence="1 2">Belongs to the anti-sigma-factor antagonist family.</text>
</comment>
<dbReference type="STRING" id="1909395.BKM31_30745"/>
<evidence type="ECO:0000256" key="1">
    <source>
        <dbReference type="ARBA" id="ARBA00009013"/>
    </source>
</evidence>
<dbReference type="NCBIfam" id="TIGR00377">
    <property type="entry name" value="ant_ant_sig"/>
    <property type="match status" value="1"/>
</dbReference>
<evidence type="ECO:0000256" key="2">
    <source>
        <dbReference type="RuleBase" id="RU003749"/>
    </source>
</evidence>
<evidence type="ECO:0000313" key="5">
    <source>
        <dbReference type="Proteomes" id="UP000190797"/>
    </source>
</evidence>
<name>A0A1V0A510_9ACTN</name>
<dbReference type="GO" id="GO:0043856">
    <property type="term" value="F:anti-sigma factor antagonist activity"/>
    <property type="evidence" value="ECO:0007669"/>
    <property type="project" value="InterPro"/>
</dbReference>
<protein>
    <recommendedName>
        <fullName evidence="2">Anti-sigma factor antagonist</fullName>
    </recommendedName>
</protein>
<evidence type="ECO:0000313" key="4">
    <source>
        <dbReference type="EMBL" id="AQZ65242.1"/>
    </source>
</evidence>
<gene>
    <name evidence="4" type="ORF">BKM31_30745</name>
</gene>
<dbReference type="CDD" id="cd07043">
    <property type="entry name" value="STAS_anti-anti-sigma_factors"/>
    <property type="match status" value="1"/>
</dbReference>
<proteinExistence type="inferred from homology"/>
<organism evidence="4 5">
    <name type="scientific">[Actinomadura] parvosata subsp. kistnae</name>
    <dbReference type="NCBI Taxonomy" id="1909395"/>
    <lineage>
        <taxon>Bacteria</taxon>
        <taxon>Bacillati</taxon>
        <taxon>Actinomycetota</taxon>
        <taxon>Actinomycetes</taxon>
        <taxon>Streptosporangiales</taxon>
        <taxon>Streptosporangiaceae</taxon>
        <taxon>Nonomuraea</taxon>
    </lineage>
</organism>
<dbReference type="SUPFAM" id="SSF52091">
    <property type="entry name" value="SpoIIaa-like"/>
    <property type="match status" value="1"/>
</dbReference>
<dbReference type="KEGG" id="noa:BKM31_30745"/>
<dbReference type="Gene3D" id="3.30.750.24">
    <property type="entry name" value="STAS domain"/>
    <property type="match status" value="1"/>
</dbReference>
<dbReference type="RefSeq" id="WP_168018593.1">
    <property type="nucleotide sequence ID" value="NZ_CP017717.1"/>
</dbReference>
<dbReference type="PROSITE" id="PS50801">
    <property type="entry name" value="STAS"/>
    <property type="match status" value="1"/>
</dbReference>
<dbReference type="PANTHER" id="PTHR33495:SF2">
    <property type="entry name" value="ANTI-SIGMA FACTOR ANTAGONIST TM_1081-RELATED"/>
    <property type="match status" value="1"/>
</dbReference>
<dbReference type="EMBL" id="CP017717">
    <property type="protein sequence ID" value="AQZ65242.1"/>
    <property type="molecule type" value="Genomic_DNA"/>
</dbReference>
<dbReference type="PANTHER" id="PTHR33495">
    <property type="entry name" value="ANTI-SIGMA FACTOR ANTAGONIST TM_1081-RELATED-RELATED"/>
    <property type="match status" value="1"/>
</dbReference>
<evidence type="ECO:0000259" key="3">
    <source>
        <dbReference type="PROSITE" id="PS50801"/>
    </source>
</evidence>
<dbReference type="Proteomes" id="UP000190797">
    <property type="component" value="Chromosome"/>
</dbReference>
<dbReference type="InterPro" id="IPR036513">
    <property type="entry name" value="STAS_dom_sf"/>
</dbReference>
<reference evidence="5" key="1">
    <citation type="journal article" date="2017" name="Med. Chem. Commun.">
        <title>Nonomuraea sp. ATCC 55076 harbours the largest actinomycete chromosome to date and the kistamicin biosynthetic gene cluster.</title>
        <authorList>
            <person name="Nazari B."/>
            <person name="Forneris C.C."/>
            <person name="Gibson M.I."/>
            <person name="Moon K."/>
            <person name="Schramma K.R."/>
            <person name="Seyedsayamdost M.R."/>
        </authorList>
    </citation>
    <scope>NUCLEOTIDE SEQUENCE [LARGE SCALE GENOMIC DNA]</scope>
    <source>
        <strain evidence="5">ATCC 55076</strain>
    </source>
</reference>
<sequence length="113" mass="12126">MRSADRTGFSWVVTQSDDAAVLRPAGDLDLASKEEFRHGLTEAISCLRPPSVVVDLQDVAFCDSSGLNTLIWAANTVEAAGGSLRLSGLQPRLTRLLHVTGLDKRFSRTPTGS</sequence>
<dbReference type="AlphaFoldDB" id="A0A1V0A510"/>